<evidence type="ECO:0000313" key="3">
    <source>
        <dbReference type="Proteomes" id="UP000663828"/>
    </source>
</evidence>
<dbReference type="OrthoDB" id="10022113at2759"/>
<dbReference type="InterPro" id="IPR028994">
    <property type="entry name" value="Integrin_alpha_N"/>
</dbReference>
<sequence length="295" mass="32651">MMEMELLDLNDYIQRNLPQIRTGYIEILTQYEVAEFTNQTIYSTGTVPNSYLKATGDFNNDNQTDVVLANSATDILSIRFGSNNGSFLHGIIYEIGIVSCPQYVIANHVDKDNHLDIVVVNSKGNTMSFIYGHGNESFADQFISSIGNNSHPYSIVMNAFNYDNELDFPVVFYDSSNLIILLGQENGRVSVAINDFNNDNNLGISVANNGIDKIEVLFGFGDGTFLLGNTYSTGNGSIPKAISHMVILIIMDGWIDIVITNYETDNIGVQLGFNDGNFNNMTTYSTGFEFSTIFC</sequence>
<keyword evidence="3" id="KW-1185">Reference proteome</keyword>
<evidence type="ECO:0008006" key="5">
    <source>
        <dbReference type="Google" id="ProtNLM"/>
    </source>
</evidence>
<reference evidence="2" key="1">
    <citation type="submission" date="2021-02" db="EMBL/GenBank/DDBJ databases">
        <authorList>
            <person name="Nowell W R."/>
        </authorList>
    </citation>
    <scope>NUCLEOTIDE SEQUENCE</scope>
</reference>
<gene>
    <name evidence="2" type="ORF">EDS130_LOCUS36807</name>
    <name evidence="1" type="ORF">XAT740_LOCUS17801</name>
</gene>
<dbReference type="Proteomes" id="UP000663828">
    <property type="component" value="Unassembled WGS sequence"/>
</dbReference>
<dbReference type="EMBL" id="CAJNOJ010000349">
    <property type="protein sequence ID" value="CAF1412091.1"/>
    <property type="molecule type" value="Genomic_DNA"/>
</dbReference>
<name>A0A815LLU9_ADIRI</name>
<comment type="caution">
    <text evidence="2">The sequence shown here is derived from an EMBL/GenBank/DDBJ whole genome shotgun (WGS) entry which is preliminary data.</text>
</comment>
<proteinExistence type="predicted"/>
<evidence type="ECO:0000313" key="1">
    <source>
        <dbReference type="EMBL" id="CAF1090316.1"/>
    </source>
</evidence>
<protein>
    <recommendedName>
        <fullName evidence="5">VCBS repeat-containing protein</fullName>
    </recommendedName>
</protein>
<dbReference type="PANTHER" id="PTHR46580">
    <property type="entry name" value="SENSOR KINASE-RELATED"/>
    <property type="match status" value="1"/>
</dbReference>
<dbReference type="AlphaFoldDB" id="A0A815LLU9"/>
<evidence type="ECO:0000313" key="4">
    <source>
        <dbReference type="Proteomes" id="UP000663852"/>
    </source>
</evidence>
<evidence type="ECO:0000313" key="2">
    <source>
        <dbReference type="EMBL" id="CAF1412091.1"/>
    </source>
</evidence>
<dbReference type="SUPFAM" id="SSF69318">
    <property type="entry name" value="Integrin alpha N-terminal domain"/>
    <property type="match status" value="1"/>
</dbReference>
<organism evidence="2 4">
    <name type="scientific">Adineta ricciae</name>
    <name type="common">Rotifer</name>
    <dbReference type="NCBI Taxonomy" id="249248"/>
    <lineage>
        <taxon>Eukaryota</taxon>
        <taxon>Metazoa</taxon>
        <taxon>Spiralia</taxon>
        <taxon>Gnathifera</taxon>
        <taxon>Rotifera</taxon>
        <taxon>Eurotatoria</taxon>
        <taxon>Bdelloidea</taxon>
        <taxon>Adinetida</taxon>
        <taxon>Adinetidae</taxon>
        <taxon>Adineta</taxon>
    </lineage>
</organism>
<dbReference type="EMBL" id="CAJNOR010001171">
    <property type="protein sequence ID" value="CAF1090316.1"/>
    <property type="molecule type" value="Genomic_DNA"/>
</dbReference>
<accession>A0A815LLU9</accession>
<dbReference type="Proteomes" id="UP000663852">
    <property type="component" value="Unassembled WGS sequence"/>
</dbReference>